<protein>
    <submittedName>
        <fullName evidence="1">FMN-binding negative transcriptional regulator</fullName>
    </submittedName>
</protein>
<dbReference type="InterPro" id="IPR007396">
    <property type="entry name" value="TR_PAI2-type"/>
</dbReference>
<reference evidence="1 2" key="1">
    <citation type="submission" date="2021-08" db="EMBL/GenBank/DDBJ databases">
        <title>Comparative Genomics Analysis of the Genus Qipengyuania Reveals Extensive Genetic Diversity and Metabolic Versatility, Including the Description of Fifteen Novel Species.</title>
        <authorList>
            <person name="Liu Y."/>
        </authorList>
    </citation>
    <scope>NUCLEOTIDE SEQUENCE [LARGE SCALE GENOMIC DNA]</scope>
    <source>
        <strain evidence="1 2">6D47A</strain>
    </source>
</reference>
<dbReference type="Gene3D" id="2.30.110.10">
    <property type="entry name" value="Electron Transport, Fmn-binding Protein, Chain A"/>
    <property type="match status" value="1"/>
</dbReference>
<dbReference type="Proteomes" id="UP000755104">
    <property type="component" value="Unassembled WGS sequence"/>
</dbReference>
<organism evidence="1 2">
    <name type="scientific">Qipengyuania qiaonensis</name>
    <dbReference type="NCBI Taxonomy" id="2867240"/>
    <lineage>
        <taxon>Bacteria</taxon>
        <taxon>Pseudomonadati</taxon>
        <taxon>Pseudomonadota</taxon>
        <taxon>Alphaproteobacteria</taxon>
        <taxon>Sphingomonadales</taxon>
        <taxon>Erythrobacteraceae</taxon>
        <taxon>Qipengyuania</taxon>
    </lineage>
</organism>
<evidence type="ECO:0000313" key="1">
    <source>
        <dbReference type="EMBL" id="MBX7483209.1"/>
    </source>
</evidence>
<dbReference type="PANTHER" id="PTHR35802">
    <property type="entry name" value="PROTEASE SYNTHASE AND SPORULATION PROTEIN PAI 2"/>
    <property type="match status" value="1"/>
</dbReference>
<dbReference type="SUPFAM" id="SSF50475">
    <property type="entry name" value="FMN-binding split barrel"/>
    <property type="match status" value="1"/>
</dbReference>
<proteinExistence type="predicted"/>
<sequence>MHPNPHFREPDRCFHRALIDEVGFAMVFCQTPDGPMVAHTPVITAGRDRLRFHLARGNRVAKHLPNGRPLIVVNGADAYVSARWYSEPDQVSTWNYIAAEIEGPVATLDREELVALLEALTARHEARIAHGIPWTMDKLSEKHREGLLKAIVGFEMTVENWRETVKLSQNKSVEVREEVITGLTREGPSAMASLMRSLPA</sequence>
<dbReference type="Pfam" id="PF04299">
    <property type="entry name" value="FMN_bind_2"/>
    <property type="match status" value="1"/>
</dbReference>
<dbReference type="PANTHER" id="PTHR35802:SF1">
    <property type="entry name" value="PROTEASE SYNTHASE AND SPORULATION PROTEIN PAI 2"/>
    <property type="match status" value="1"/>
</dbReference>
<comment type="caution">
    <text evidence="1">The sequence shown here is derived from an EMBL/GenBank/DDBJ whole genome shotgun (WGS) entry which is preliminary data.</text>
</comment>
<dbReference type="RefSeq" id="WP_221558569.1">
    <property type="nucleotide sequence ID" value="NZ_JAIGNO010000007.1"/>
</dbReference>
<evidence type="ECO:0000313" key="2">
    <source>
        <dbReference type="Proteomes" id="UP000755104"/>
    </source>
</evidence>
<dbReference type="InterPro" id="IPR012349">
    <property type="entry name" value="Split_barrel_FMN-bd"/>
</dbReference>
<dbReference type="EMBL" id="JAIGNO010000007">
    <property type="protein sequence ID" value="MBX7483209.1"/>
    <property type="molecule type" value="Genomic_DNA"/>
</dbReference>
<accession>A0ABS7JBI6</accession>
<name>A0ABS7JBI6_9SPHN</name>
<dbReference type="PIRSF" id="PIRSF010372">
    <property type="entry name" value="PaiB"/>
    <property type="match status" value="1"/>
</dbReference>
<keyword evidence="2" id="KW-1185">Reference proteome</keyword>
<gene>
    <name evidence="1" type="ORF">K3174_11775</name>
</gene>